<keyword evidence="3 5" id="KW-0238">DNA-binding</keyword>
<dbReference type="GO" id="GO:0015074">
    <property type="term" value="P:DNA integration"/>
    <property type="evidence" value="ECO:0007669"/>
    <property type="project" value="UniProtKB-KW"/>
</dbReference>
<evidence type="ECO:0000256" key="2">
    <source>
        <dbReference type="ARBA" id="ARBA00022908"/>
    </source>
</evidence>
<dbReference type="GO" id="GO:0003677">
    <property type="term" value="F:DNA binding"/>
    <property type="evidence" value="ECO:0007669"/>
    <property type="project" value="UniProtKB-UniRule"/>
</dbReference>
<keyword evidence="10" id="KW-1185">Reference proteome</keyword>
<dbReference type="Proteomes" id="UP001301140">
    <property type="component" value="Unassembled WGS sequence"/>
</dbReference>
<evidence type="ECO:0000259" key="7">
    <source>
        <dbReference type="PROSITE" id="PS51898"/>
    </source>
</evidence>
<dbReference type="InterPro" id="IPR038488">
    <property type="entry name" value="Integrase_DNA-bd_sf"/>
</dbReference>
<comment type="caution">
    <text evidence="9">The sequence shown here is derived from an EMBL/GenBank/DDBJ whole genome shotgun (WGS) entry which is preliminary data.</text>
</comment>
<evidence type="ECO:0000256" key="4">
    <source>
        <dbReference type="ARBA" id="ARBA00023172"/>
    </source>
</evidence>
<dbReference type="InterPro" id="IPR002104">
    <property type="entry name" value="Integrase_catalytic"/>
</dbReference>
<dbReference type="InterPro" id="IPR025166">
    <property type="entry name" value="Integrase_DNA_bind_dom"/>
</dbReference>
<dbReference type="AlphaFoldDB" id="A0AAP3XR76"/>
<gene>
    <name evidence="9" type="ORF">PZ740_08685</name>
</gene>
<dbReference type="RefSeq" id="WP_327788875.1">
    <property type="nucleotide sequence ID" value="NZ_JARGEQ010000083.1"/>
</dbReference>
<dbReference type="InterPro" id="IPR013762">
    <property type="entry name" value="Integrase-like_cat_sf"/>
</dbReference>
<evidence type="ECO:0000313" key="9">
    <source>
        <dbReference type="EMBL" id="MDF1586459.1"/>
    </source>
</evidence>
<dbReference type="Gene3D" id="1.10.443.10">
    <property type="entry name" value="Intergrase catalytic core"/>
    <property type="match status" value="1"/>
</dbReference>
<dbReference type="GO" id="GO:0006310">
    <property type="term" value="P:DNA recombination"/>
    <property type="evidence" value="ECO:0007669"/>
    <property type="project" value="UniProtKB-KW"/>
</dbReference>
<keyword evidence="2" id="KW-0229">DNA integration</keyword>
<dbReference type="InterPro" id="IPR053876">
    <property type="entry name" value="Phage_int_M"/>
</dbReference>
<dbReference type="PANTHER" id="PTHR30629:SF2">
    <property type="entry name" value="PROPHAGE INTEGRASE INTS-RELATED"/>
    <property type="match status" value="1"/>
</dbReference>
<comment type="similarity">
    <text evidence="1">Belongs to the 'phage' integrase family.</text>
</comment>
<organism evidence="9 10">
    <name type="scientific">Marinimicrococcus flavescens</name>
    <dbReference type="NCBI Taxonomy" id="3031815"/>
    <lineage>
        <taxon>Bacteria</taxon>
        <taxon>Pseudomonadati</taxon>
        <taxon>Pseudomonadota</taxon>
        <taxon>Alphaproteobacteria</taxon>
        <taxon>Geminicoccales</taxon>
        <taxon>Geminicoccaceae</taxon>
        <taxon>Marinimicrococcus</taxon>
    </lineage>
</organism>
<reference evidence="9 10" key="1">
    <citation type="submission" date="2023-03" db="EMBL/GenBank/DDBJ databases">
        <title>YIM 152171 draft genome.</title>
        <authorList>
            <person name="Yang Z."/>
        </authorList>
    </citation>
    <scope>NUCLEOTIDE SEQUENCE [LARGE SCALE GENOMIC DNA]</scope>
    <source>
        <strain evidence="9 10">YIM 152171</strain>
    </source>
</reference>
<dbReference type="PROSITE" id="PS51898">
    <property type="entry name" value="TYR_RECOMBINASE"/>
    <property type="match status" value="1"/>
</dbReference>
<dbReference type="Gene3D" id="3.30.160.390">
    <property type="entry name" value="Integrase, DNA-binding domain"/>
    <property type="match status" value="1"/>
</dbReference>
<name>A0AAP3XR76_9PROT</name>
<feature type="domain" description="Core-binding (CB)" evidence="8">
    <location>
        <begin position="94"/>
        <end position="175"/>
    </location>
</feature>
<dbReference type="Pfam" id="PF13356">
    <property type="entry name" value="Arm-DNA-bind_3"/>
    <property type="match status" value="1"/>
</dbReference>
<sequence length="411" mass="45034">MVWRSRGGKLSSRKVETAGPGTYDDGGGLRLTVRTGGSRSWTLRYQMAGRRRDMGLGRFPDVSLAKAREKADAARRLVADGVDPLAERWRQNALTFEKAAEGLLVSKAPGWRNAKHADQWRSTLASYAYPKLGSLDVTRIETSDVLGVLGPIWRAKPETASRVRQRIEAVLDYAAAMGVRRGDNPARWRGHLDHLLPKPSKVRAVVHHAALDWREVPSFMAELASREGTAAKALAFAILTAARSGEVRGMRWRELDLEAAVWTVPADRIKAGKEHRVPLETAALVLLGQEGDPDALVFPGSKEGRTLSDMALTAVLRRMGRGQVTVHGFRSSFRDWAGETSGHPREVIEAALAHRLKDKAEAAYARGDLFHKRRRLMRDWATFCSRSPGSVVALAPVPVETAPGKPAAAGT</sequence>
<proteinExistence type="inferred from homology"/>
<dbReference type="InterPro" id="IPR011010">
    <property type="entry name" value="DNA_brk_join_enz"/>
</dbReference>
<dbReference type="InterPro" id="IPR050808">
    <property type="entry name" value="Phage_Integrase"/>
</dbReference>
<dbReference type="Gene3D" id="1.10.150.130">
    <property type="match status" value="1"/>
</dbReference>
<accession>A0AAP3XR76</accession>
<dbReference type="Pfam" id="PF00589">
    <property type="entry name" value="Phage_integrase"/>
    <property type="match status" value="1"/>
</dbReference>
<feature type="domain" description="Tyr recombinase" evidence="7">
    <location>
        <begin position="206"/>
        <end position="377"/>
    </location>
</feature>
<dbReference type="CDD" id="cd00801">
    <property type="entry name" value="INT_P4_C"/>
    <property type="match status" value="1"/>
</dbReference>
<evidence type="ECO:0000313" key="10">
    <source>
        <dbReference type="Proteomes" id="UP001301140"/>
    </source>
</evidence>
<dbReference type="SUPFAM" id="SSF56349">
    <property type="entry name" value="DNA breaking-rejoining enzymes"/>
    <property type="match status" value="1"/>
</dbReference>
<dbReference type="PROSITE" id="PS51900">
    <property type="entry name" value="CB"/>
    <property type="match status" value="1"/>
</dbReference>
<evidence type="ECO:0000259" key="8">
    <source>
        <dbReference type="PROSITE" id="PS51900"/>
    </source>
</evidence>
<evidence type="ECO:0000256" key="3">
    <source>
        <dbReference type="ARBA" id="ARBA00023125"/>
    </source>
</evidence>
<feature type="region of interest" description="Disordered" evidence="6">
    <location>
        <begin position="1"/>
        <end position="28"/>
    </location>
</feature>
<dbReference type="PANTHER" id="PTHR30629">
    <property type="entry name" value="PROPHAGE INTEGRASE"/>
    <property type="match status" value="1"/>
</dbReference>
<protein>
    <submittedName>
        <fullName evidence="9">Integrase arm-type DNA-binding domain-containing protein</fullName>
    </submittedName>
</protein>
<keyword evidence="4" id="KW-0233">DNA recombination</keyword>
<evidence type="ECO:0000256" key="6">
    <source>
        <dbReference type="SAM" id="MobiDB-lite"/>
    </source>
</evidence>
<dbReference type="Pfam" id="PF22022">
    <property type="entry name" value="Phage_int_M"/>
    <property type="match status" value="1"/>
</dbReference>
<evidence type="ECO:0000256" key="5">
    <source>
        <dbReference type="PROSITE-ProRule" id="PRU01248"/>
    </source>
</evidence>
<dbReference type="InterPro" id="IPR044068">
    <property type="entry name" value="CB"/>
</dbReference>
<dbReference type="EMBL" id="JARGEQ010000083">
    <property type="protein sequence ID" value="MDF1586459.1"/>
    <property type="molecule type" value="Genomic_DNA"/>
</dbReference>
<evidence type="ECO:0000256" key="1">
    <source>
        <dbReference type="ARBA" id="ARBA00008857"/>
    </source>
</evidence>
<dbReference type="InterPro" id="IPR010998">
    <property type="entry name" value="Integrase_recombinase_N"/>
</dbReference>